<comment type="caution">
    <text evidence="2">The sequence shown here is derived from an EMBL/GenBank/DDBJ whole genome shotgun (WGS) entry which is preliminary data.</text>
</comment>
<gene>
    <name evidence="2" type="ORF">QHF89_34655</name>
</gene>
<dbReference type="EMBL" id="JARZHI010000045">
    <property type="protein sequence ID" value="MDI1434694.1"/>
    <property type="molecule type" value="Genomic_DNA"/>
</dbReference>
<proteinExistence type="predicted"/>
<feature type="region of interest" description="Disordered" evidence="1">
    <location>
        <begin position="36"/>
        <end position="105"/>
    </location>
</feature>
<evidence type="ECO:0000313" key="2">
    <source>
        <dbReference type="EMBL" id="MDI1434694.1"/>
    </source>
</evidence>
<sequence>MPGRPGCGAWARGSYVVRRGVLVRCAAGIGTPGRPCHTSMPVFGGDDGRGGTEDGVSEGLRGGGTDDAGAVRAGGGALGGGVRPGPGAGERVVAGGGAVGLDGPC</sequence>
<dbReference type="RefSeq" id="WP_342763979.1">
    <property type="nucleotide sequence ID" value="NZ_JARZHI010000045.1"/>
</dbReference>
<feature type="compositionally biased region" description="Gly residues" evidence="1">
    <location>
        <begin position="60"/>
        <end position="105"/>
    </location>
</feature>
<feature type="non-terminal residue" evidence="2">
    <location>
        <position position="105"/>
    </location>
</feature>
<evidence type="ECO:0000313" key="3">
    <source>
        <dbReference type="Proteomes" id="UP001160301"/>
    </source>
</evidence>
<organism evidence="2 3">
    <name type="scientific">Polyangium sorediatum</name>
    <dbReference type="NCBI Taxonomy" id="889274"/>
    <lineage>
        <taxon>Bacteria</taxon>
        <taxon>Pseudomonadati</taxon>
        <taxon>Myxococcota</taxon>
        <taxon>Polyangia</taxon>
        <taxon>Polyangiales</taxon>
        <taxon>Polyangiaceae</taxon>
        <taxon>Polyangium</taxon>
    </lineage>
</organism>
<name>A0ABT6P2B1_9BACT</name>
<protein>
    <submittedName>
        <fullName evidence="2">Uncharacterized protein</fullName>
    </submittedName>
</protein>
<keyword evidence="3" id="KW-1185">Reference proteome</keyword>
<reference evidence="2 3" key="1">
    <citation type="submission" date="2023-04" db="EMBL/GenBank/DDBJ databases">
        <title>The genome sequence of Polyangium sorediatum DSM14670.</title>
        <authorList>
            <person name="Zhang X."/>
        </authorList>
    </citation>
    <scope>NUCLEOTIDE SEQUENCE [LARGE SCALE GENOMIC DNA]</scope>
    <source>
        <strain evidence="2 3">DSM 14670</strain>
    </source>
</reference>
<evidence type="ECO:0000256" key="1">
    <source>
        <dbReference type="SAM" id="MobiDB-lite"/>
    </source>
</evidence>
<dbReference type="Proteomes" id="UP001160301">
    <property type="component" value="Unassembled WGS sequence"/>
</dbReference>
<accession>A0ABT6P2B1</accession>